<keyword evidence="3" id="KW-1185">Reference proteome</keyword>
<organism evidence="2 3">
    <name type="scientific">Apophysomyces ossiformis</name>
    <dbReference type="NCBI Taxonomy" id="679940"/>
    <lineage>
        <taxon>Eukaryota</taxon>
        <taxon>Fungi</taxon>
        <taxon>Fungi incertae sedis</taxon>
        <taxon>Mucoromycota</taxon>
        <taxon>Mucoromycotina</taxon>
        <taxon>Mucoromycetes</taxon>
        <taxon>Mucorales</taxon>
        <taxon>Mucorineae</taxon>
        <taxon>Mucoraceae</taxon>
        <taxon>Apophysomyces</taxon>
    </lineage>
</organism>
<evidence type="ECO:0000313" key="2">
    <source>
        <dbReference type="EMBL" id="KAF7732070.1"/>
    </source>
</evidence>
<proteinExistence type="predicted"/>
<evidence type="ECO:0000256" key="1">
    <source>
        <dbReference type="SAM" id="MobiDB-lite"/>
    </source>
</evidence>
<name>A0A8H7BYY5_9FUNG</name>
<protein>
    <submittedName>
        <fullName evidence="2">Uncharacterized protein</fullName>
    </submittedName>
</protein>
<comment type="caution">
    <text evidence="2">The sequence shown here is derived from an EMBL/GenBank/DDBJ whole genome shotgun (WGS) entry which is preliminary data.</text>
</comment>
<gene>
    <name evidence="2" type="ORF">EC973_007175</name>
</gene>
<dbReference type="AlphaFoldDB" id="A0A8H7BYY5"/>
<reference evidence="2" key="1">
    <citation type="submission" date="2020-01" db="EMBL/GenBank/DDBJ databases">
        <title>Genome Sequencing of Three Apophysomyces-Like Fungal Strains Confirms a Novel Fungal Genus in the Mucoromycota with divergent Burkholderia-like Endosymbiotic Bacteria.</title>
        <authorList>
            <person name="Stajich J.E."/>
            <person name="Macias A.M."/>
            <person name="Carter-House D."/>
            <person name="Lovett B."/>
            <person name="Kasson L.R."/>
            <person name="Berry K."/>
            <person name="Grigoriev I."/>
            <person name="Chang Y."/>
            <person name="Spatafora J."/>
            <person name="Kasson M.T."/>
        </authorList>
    </citation>
    <scope>NUCLEOTIDE SEQUENCE</scope>
    <source>
        <strain evidence="2">NRRL A-21654</strain>
    </source>
</reference>
<feature type="region of interest" description="Disordered" evidence="1">
    <location>
        <begin position="30"/>
        <end position="51"/>
    </location>
</feature>
<dbReference type="EMBL" id="JABAYA010000005">
    <property type="protein sequence ID" value="KAF7732070.1"/>
    <property type="molecule type" value="Genomic_DNA"/>
</dbReference>
<evidence type="ECO:0000313" key="3">
    <source>
        <dbReference type="Proteomes" id="UP000605846"/>
    </source>
</evidence>
<dbReference type="Proteomes" id="UP000605846">
    <property type="component" value="Unassembled WGS sequence"/>
</dbReference>
<accession>A0A8H7BYY5</accession>
<sequence length="112" mass="12911">MCFDNEQQVKVLQRDLHGAAWTKNLKVCEKTDENKKEEKPKTDSKKPKDSECVTKEQYLHYLNLPVWGPLPPYGEPCDPNMCFDNEQQVKVLQTDLHGAAWTKNFKVCGKAD</sequence>